<accession>A0A8H7LZE4</accession>
<feature type="compositionally biased region" description="Low complexity" evidence="2">
    <location>
        <begin position="184"/>
        <end position="203"/>
    </location>
</feature>
<feature type="coiled-coil region" evidence="1">
    <location>
        <begin position="387"/>
        <end position="421"/>
    </location>
</feature>
<feature type="domain" description="Myb-like" evidence="3">
    <location>
        <begin position="41"/>
        <end position="100"/>
    </location>
</feature>
<evidence type="ECO:0000259" key="3">
    <source>
        <dbReference type="PROSITE" id="PS50090"/>
    </source>
</evidence>
<feature type="region of interest" description="Disordered" evidence="2">
    <location>
        <begin position="182"/>
        <end position="243"/>
    </location>
</feature>
<feature type="compositionally biased region" description="Basic and acidic residues" evidence="2">
    <location>
        <begin position="329"/>
        <end position="339"/>
    </location>
</feature>
<dbReference type="InterPro" id="IPR001005">
    <property type="entry name" value="SANT/Myb"/>
</dbReference>
<feature type="region of interest" description="Disordered" evidence="2">
    <location>
        <begin position="315"/>
        <end position="346"/>
    </location>
</feature>
<evidence type="ECO:0000256" key="1">
    <source>
        <dbReference type="SAM" id="Coils"/>
    </source>
</evidence>
<dbReference type="EMBL" id="JACYCF010000044">
    <property type="protein sequence ID" value="KAF8748208.1"/>
    <property type="molecule type" value="Genomic_DNA"/>
</dbReference>
<protein>
    <recommendedName>
        <fullName evidence="3">Myb-like domain-containing protein</fullName>
    </recommendedName>
</protein>
<feature type="compositionally biased region" description="Polar residues" evidence="2">
    <location>
        <begin position="1"/>
        <end position="14"/>
    </location>
</feature>
<feature type="region of interest" description="Disordered" evidence="2">
    <location>
        <begin position="1"/>
        <end position="44"/>
    </location>
</feature>
<keyword evidence="1" id="KW-0175">Coiled coil</keyword>
<reference evidence="4" key="1">
    <citation type="submission" date="2020-09" db="EMBL/GenBank/DDBJ databases">
        <title>Comparative genome analyses of four rice-infecting Rhizoctonia solani isolates reveal extensive enrichment of homogalacturonan modification genes.</title>
        <authorList>
            <person name="Lee D.-Y."/>
            <person name="Jeon J."/>
            <person name="Kim K.-T."/>
            <person name="Cheong K."/>
            <person name="Song H."/>
            <person name="Choi G."/>
            <person name="Ko J."/>
            <person name="Opiyo S.O."/>
            <person name="Zuo S."/>
            <person name="Madhav S."/>
            <person name="Lee Y.-H."/>
            <person name="Wang G.-L."/>
        </authorList>
    </citation>
    <scope>NUCLEOTIDE SEQUENCE</scope>
    <source>
        <strain evidence="4">AG1-IA B2</strain>
    </source>
</reference>
<feature type="compositionally biased region" description="Low complexity" evidence="2">
    <location>
        <begin position="282"/>
        <end position="296"/>
    </location>
</feature>
<feature type="coiled-coil region" evidence="1">
    <location>
        <begin position="136"/>
        <end position="163"/>
    </location>
</feature>
<organism evidence="4 5">
    <name type="scientific">Rhizoctonia solani</name>
    <dbReference type="NCBI Taxonomy" id="456999"/>
    <lineage>
        <taxon>Eukaryota</taxon>
        <taxon>Fungi</taxon>
        <taxon>Dikarya</taxon>
        <taxon>Basidiomycota</taxon>
        <taxon>Agaricomycotina</taxon>
        <taxon>Agaricomycetes</taxon>
        <taxon>Cantharellales</taxon>
        <taxon>Ceratobasidiaceae</taxon>
        <taxon>Rhizoctonia</taxon>
    </lineage>
</organism>
<dbReference type="AlphaFoldDB" id="A0A8H7LZE4"/>
<feature type="compositionally biased region" description="Polar residues" evidence="2">
    <location>
        <begin position="23"/>
        <end position="34"/>
    </location>
</feature>
<proteinExistence type="predicted"/>
<evidence type="ECO:0000313" key="4">
    <source>
        <dbReference type="EMBL" id="KAF8748208.1"/>
    </source>
</evidence>
<dbReference type="Proteomes" id="UP000614334">
    <property type="component" value="Unassembled WGS sequence"/>
</dbReference>
<name>A0A8H7LZE4_9AGAM</name>
<dbReference type="PROSITE" id="PS50090">
    <property type="entry name" value="MYB_LIKE"/>
    <property type="match status" value="1"/>
</dbReference>
<sequence length="477" mass="51853">MLSTNPLPVSNATCGQKGKACASTPSKLPTTSAPSPKKQGGRKVGARAWTIEDYLLVFRIISVVRPAGSNQWEIVGKNMTVQSSTVQSGKVCKNRWVKVLKLPKPTGQSKMHPLHRLALAVNKSISKLHAIGLLDNSSAQDEYEETEIKFKRAETQMKRLRLDFKRAPNFKVPLLNEDAEVKDNGANSNTKNANNNCTGNKAGPNGDLSESWAGLDDKAASEGAGSGAGEGTGSCKDNGEEDWIPISTTTHPCAASKLPLWGLHLSNVDTTTPLPSNAALLSKAPTTPKPPTHSSTGPAPFPMLKLWLNKAKASSPSKAASDVATNSPNRDDRSKKATLEPKPIGRRVKPKALSSNNIIDLISDNNGEFISNYLKRQEEGNFKTIAYMQLGWKVQQLEKQLAKAHQRIRKLELKLIEHKLNKRVQERVEEALAQCAQPPATPASSVPMQYFATSGRKDTHGTINDLEGFDPLHPFNK</sequence>
<evidence type="ECO:0000313" key="5">
    <source>
        <dbReference type="Proteomes" id="UP000614334"/>
    </source>
</evidence>
<feature type="region of interest" description="Disordered" evidence="2">
    <location>
        <begin position="276"/>
        <end position="301"/>
    </location>
</feature>
<comment type="caution">
    <text evidence="4">The sequence shown here is derived from an EMBL/GenBank/DDBJ whole genome shotgun (WGS) entry which is preliminary data.</text>
</comment>
<evidence type="ECO:0000256" key="2">
    <source>
        <dbReference type="SAM" id="MobiDB-lite"/>
    </source>
</evidence>
<gene>
    <name evidence="4" type="ORF">RHS01_10964</name>
</gene>